<dbReference type="GO" id="GO:0061709">
    <property type="term" value="P:reticulophagy"/>
    <property type="evidence" value="ECO:0007669"/>
    <property type="project" value="TreeGrafter"/>
</dbReference>
<proteinExistence type="inferred from homology"/>
<evidence type="ECO:0000256" key="2">
    <source>
        <dbReference type="ARBA" id="ARBA00006185"/>
    </source>
</evidence>
<keyword evidence="4 10" id="KW-0813">Transport</keyword>
<dbReference type="GO" id="GO:0034727">
    <property type="term" value="P:piecemeal microautophagy of the nucleus"/>
    <property type="evidence" value="ECO:0007669"/>
    <property type="project" value="TreeGrafter"/>
</dbReference>
<organism evidence="12 13">
    <name type="scientific">Achlya hypogyna</name>
    <name type="common">Oomycete</name>
    <name type="synonym">Protoachlya hypogyna</name>
    <dbReference type="NCBI Taxonomy" id="1202772"/>
    <lineage>
        <taxon>Eukaryota</taxon>
        <taxon>Sar</taxon>
        <taxon>Stramenopiles</taxon>
        <taxon>Oomycota</taxon>
        <taxon>Saprolegniomycetes</taxon>
        <taxon>Saprolegniales</taxon>
        <taxon>Achlyaceae</taxon>
        <taxon>Achlya</taxon>
    </lineage>
</organism>
<dbReference type="OrthoDB" id="2020634at2759"/>
<dbReference type="PANTHER" id="PTHR13038:SF10">
    <property type="entry name" value="AUTOPHAGY-RELATED PROTEIN 9"/>
    <property type="match status" value="1"/>
</dbReference>
<feature type="transmembrane region" description="Helical" evidence="10">
    <location>
        <begin position="374"/>
        <end position="399"/>
    </location>
</feature>
<comment type="similarity">
    <text evidence="2 10">Belongs to the ATG9 family.</text>
</comment>
<evidence type="ECO:0000256" key="9">
    <source>
        <dbReference type="ARBA" id="ARBA00023136"/>
    </source>
</evidence>
<keyword evidence="13" id="KW-1185">Reference proteome</keyword>
<feature type="transmembrane region" description="Helical" evidence="10">
    <location>
        <begin position="448"/>
        <end position="477"/>
    </location>
</feature>
<dbReference type="GO" id="GO:0006869">
    <property type="term" value="P:lipid transport"/>
    <property type="evidence" value="ECO:0007669"/>
    <property type="project" value="UniProtKB-KW"/>
</dbReference>
<dbReference type="GO" id="GO:0000422">
    <property type="term" value="P:autophagy of mitochondrion"/>
    <property type="evidence" value="ECO:0007669"/>
    <property type="project" value="TreeGrafter"/>
</dbReference>
<evidence type="ECO:0000313" key="13">
    <source>
        <dbReference type="Proteomes" id="UP000243579"/>
    </source>
</evidence>
<dbReference type="GO" id="GO:0034497">
    <property type="term" value="P:protein localization to phagophore assembly site"/>
    <property type="evidence" value="ECO:0007669"/>
    <property type="project" value="TreeGrafter"/>
</dbReference>
<evidence type="ECO:0000256" key="8">
    <source>
        <dbReference type="ARBA" id="ARBA00023055"/>
    </source>
</evidence>
<comment type="subcellular location">
    <subcellularLocation>
        <location evidence="1 10">Preautophagosomal structure membrane</location>
        <topology evidence="1 10">Multi-pass membrane protein</topology>
    </subcellularLocation>
</comment>
<evidence type="ECO:0000256" key="5">
    <source>
        <dbReference type="ARBA" id="ARBA00022692"/>
    </source>
</evidence>
<dbReference type="EMBL" id="JNBR01001386">
    <property type="protein sequence ID" value="OQR88297.1"/>
    <property type="molecule type" value="Genomic_DNA"/>
</dbReference>
<evidence type="ECO:0000256" key="6">
    <source>
        <dbReference type="ARBA" id="ARBA00022989"/>
    </source>
</evidence>
<evidence type="ECO:0000256" key="4">
    <source>
        <dbReference type="ARBA" id="ARBA00022448"/>
    </source>
</evidence>
<dbReference type="GO" id="GO:0034045">
    <property type="term" value="C:phagophore assembly site membrane"/>
    <property type="evidence" value="ECO:0007669"/>
    <property type="project" value="UniProtKB-SubCell"/>
</dbReference>
<feature type="transmembrane region" description="Helical" evidence="10">
    <location>
        <begin position="310"/>
        <end position="330"/>
    </location>
</feature>
<evidence type="ECO:0000256" key="10">
    <source>
        <dbReference type="RuleBase" id="RU364027"/>
    </source>
</evidence>
<dbReference type="GO" id="GO:0005776">
    <property type="term" value="C:autophagosome"/>
    <property type="evidence" value="ECO:0007669"/>
    <property type="project" value="TreeGrafter"/>
</dbReference>
<evidence type="ECO:0000256" key="11">
    <source>
        <dbReference type="SAM" id="MobiDB-lite"/>
    </source>
</evidence>
<name>A0A1V9YRG3_ACHHY</name>
<evidence type="ECO:0000313" key="12">
    <source>
        <dbReference type="EMBL" id="OQR88297.1"/>
    </source>
</evidence>
<feature type="region of interest" description="Disordered" evidence="11">
    <location>
        <begin position="1"/>
        <end position="40"/>
    </location>
</feature>
<evidence type="ECO:0000256" key="7">
    <source>
        <dbReference type="ARBA" id="ARBA00023006"/>
    </source>
</evidence>
<gene>
    <name evidence="12" type="ORF">ACHHYP_06966</name>
</gene>
<comment type="function">
    <text evidence="10">Phospholipid scramblase involved in autophagy. Cycles between the preautophagosomal structure/phagophore assembly site (PAS) and the cytoplasmic vesicle pool and supplies membrane for the growing autophagosome. Lipid scramblase activity plays a key role in preautophagosomal structure/phagophore assembly by distributing the phospholipids that arrive through ATG2 from the cytoplasmic to the luminal leaflet of the bilayer, thereby driving autophagosomal membrane expansion.</text>
</comment>
<comment type="caution">
    <text evidence="12">The sequence shown here is derived from an EMBL/GenBank/DDBJ whole genome shotgun (WGS) entry which is preliminary data.</text>
</comment>
<reference evidence="12 13" key="1">
    <citation type="journal article" date="2014" name="Genome Biol. Evol.">
        <title>The secreted proteins of Achlya hypogyna and Thraustotheca clavata identify the ancestral oomycete secretome and reveal gene acquisitions by horizontal gene transfer.</title>
        <authorList>
            <person name="Misner I."/>
            <person name="Blouin N."/>
            <person name="Leonard G."/>
            <person name="Richards T.A."/>
            <person name="Lane C.E."/>
        </authorList>
    </citation>
    <scope>NUCLEOTIDE SEQUENCE [LARGE SCALE GENOMIC DNA]</scope>
    <source>
        <strain evidence="12 13">ATCC 48635</strain>
    </source>
</reference>
<feature type="transmembrane region" description="Helical" evidence="10">
    <location>
        <begin position="210"/>
        <end position="229"/>
    </location>
</feature>
<keyword evidence="9 10" id="KW-0472">Membrane</keyword>
<dbReference type="PANTHER" id="PTHR13038">
    <property type="entry name" value="APG9 AUTOPHAGY 9"/>
    <property type="match status" value="1"/>
</dbReference>
<evidence type="ECO:0000256" key="3">
    <source>
        <dbReference type="ARBA" id="ARBA00018074"/>
    </source>
</evidence>
<accession>A0A1V9YRG3</accession>
<dbReference type="InterPro" id="IPR007241">
    <property type="entry name" value="Autophagy-rel_prot_9"/>
</dbReference>
<dbReference type="AlphaFoldDB" id="A0A1V9YRG3"/>
<keyword evidence="6 10" id="KW-1133">Transmembrane helix</keyword>
<protein>
    <recommendedName>
        <fullName evidence="3 10">Autophagy-related protein 9</fullName>
    </recommendedName>
</protein>
<keyword evidence="8 10" id="KW-0445">Lipid transport</keyword>
<comment type="caution">
    <text evidence="10">Lacks conserved residue(s) required for the propagation of feature annotation.</text>
</comment>
<keyword evidence="7 10" id="KW-0072">Autophagy</keyword>
<dbReference type="Pfam" id="PF04109">
    <property type="entry name" value="ATG9"/>
    <property type="match status" value="1"/>
</dbReference>
<dbReference type="Proteomes" id="UP000243579">
    <property type="component" value="Unassembled WGS sequence"/>
</dbReference>
<keyword evidence="5 10" id="KW-0812">Transmembrane</keyword>
<evidence type="ECO:0000256" key="1">
    <source>
        <dbReference type="ARBA" id="ARBA00004511"/>
    </source>
</evidence>
<sequence>MNDALLDDVEKAEAHDPGAVYQPLLGDDGTLKNRSRSAEDAEALWAELHGKPAPVSPDASPIANLFKFAAPARPLSNIRPPTYEPPGSPSVRRKKAAGVDLRRHVNMPSLSAMTAGVFTSRGRHVPDASGRVESVDAFLTGLYNYYYHGGVACYVCKELVSLFNTLFTVTLSTFLLGCIDWSKLAGCHHAEPHGCKQPLSAFVTFDFTRSLFATIVLFYLLLFLGYWATRVVAFVAGARDALDMSTFYSERLRIDARQVQTMKWDEVLAQVFALLPSSKSNLSNYVLQVDPAALQTPLDVARRVMRKENYLIAFLNTPAFQVALPLPAWLPTMSSHVLFSRNMEWNLHVCLLDHLLDGAGHLALRDAAVLEKRLVTIGILNLVLTPFLLLFRVIQFFLLSTQEWYVNKTSYLSARRWSPRALWTFREYNELPHVFDTRLGQAYPAAEAYLGLFPAGVVSILASGVSFCAGSIMGVLVALSVVEESILLEVELGNRQLLWYLTVATGAFAFARSFQTAPRFVSGESCEEAMERLAAETHYLPPEWKGHCHTYATRDALLALFPYKAVLFLEECVSVLLTPYLLCFALPPLAEDIVAFCHDHSTTLPGVGAVCRFAEFDFDAYGAEPKMESSFLNFKRNHPSWMGPAEGEALAADLSRFRGEELDKSLRLGDSLLESATLRESIFQSTAPLSLSHQLLQSQAIQMAVGGPQSSEYYWLQKYHERRQRHDEEAKEEMDASLSI</sequence>
<dbReference type="STRING" id="1202772.A0A1V9YRG3"/>